<name>A0AAD9TKX3_9ROSI</name>
<evidence type="ECO:0000259" key="1">
    <source>
        <dbReference type="Pfam" id="PF00078"/>
    </source>
</evidence>
<protein>
    <recommendedName>
        <fullName evidence="1">Reverse transcriptase domain-containing protein</fullName>
    </recommendedName>
</protein>
<reference evidence="2" key="1">
    <citation type="journal article" date="2023" name="Plant J.">
        <title>Genome sequences and population genomics provide insights into the demographic history, inbreeding, and mutation load of two 'living fossil' tree species of Dipteronia.</title>
        <authorList>
            <person name="Feng Y."/>
            <person name="Comes H.P."/>
            <person name="Chen J."/>
            <person name="Zhu S."/>
            <person name="Lu R."/>
            <person name="Zhang X."/>
            <person name="Li P."/>
            <person name="Qiu J."/>
            <person name="Olsen K.M."/>
            <person name="Qiu Y."/>
        </authorList>
    </citation>
    <scope>NUCLEOTIDE SEQUENCE</scope>
    <source>
        <strain evidence="2">KIB01</strain>
    </source>
</reference>
<feature type="domain" description="Reverse transcriptase" evidence="1">
    <location>
        <begin position="65"/>
        <end position="184"/>
    </location>
</feature>
<dbReference type="PANTHER" id="PTHR46890">
    <property type="entry name" value="NON-LTR RETROLELEMENT REVERSE TRANSCRIPTASE-LIKE PROTEIN-RELATED"/>
    <property type="match status" value="1"/>
</dbReference>
<proteinExistence type="predicted"/>
<gene>
    <name evidence="2" type="ORF">Ddye_025799</name>
</gene>
<comment type="caution">
    <text evidence="2">The sequence shown here is derived from an EMBL/GenBank/DDBJ whole genome shotgun (WGS) entry which is preliminary data.</text>
</comment>
<accession>A0AAD9TKX3</accession>
<evidence type="ECO:0000313" key="2">
    <source>
        <dbReference type="EMBL" id="KAK2638004.1"/>
    </source>
</evidence>
<keyword evidence="3" id="KW-1185">Reference proteome</keyword>
<dbReference type="Proteomes" id="UP001280121">
    <property type="component" value="Unassembled WGS sequence"/>
</dbReference>
<organism evidence="2 3">
    <name type="scientific">Dipteronia dyeriana</name>
    <dbReference type="NCBI Taxonomy" id="168575"/>
    <lineage>
        <taxon>Eukaryota</taxon>
        <taxon>Viridiplantae</taxon>
        <taxon>Streptophyta</taxon>
        <taxon>Embryophyta</taxon>
        <taxon>Tracheophyta</taxon>
        <taxon>Spermatophyta</taxon>
        <taxon>Magnoliopsida</taxon>
        <taxon>eudicotyledons</taxon>
        <taxon>Gunneridae</taxon>
        <taxon>Pentapetalae</taxon>
        <taxon>rosids</taxon>
        <taxon>malvids</taxon>
        <taxon>Sapindales</taxon>
        <taxon>Sapindaceae</taxon>
        <taxon>Hippocastanoideae</taxon>
        <taxon>Acereae</taxon>
        <taxon>Dipteronia</taxon>
    </lineage>
</organism>
<dbReference type="Pfam" id="PF00078">
    <property type="entry name" value="RVT_1"/>
    <property type="match status" value="1"/>
</dbReference>
<dbReference type="AlphaFoldDB" id="A0AAD9TKX3"/>
<dbReference type="PANTHER" id="PTHR46890:SF48">
    <property type="entry name" value="RNA-DIRECTED DNA POLYMERASE"/>
    <property type="match status" value="1"/>
</dbReference>
<sequence length="199" mass="22684">MDVKVRTDMNRILLRDFSAEDIMCAFKQMDPLKALGLDGLLTLFYQKFRNIVGSRVVKTILDVFINNMSMGNLVEIVEVLISKVKTPSRISSLGLLVYATVRNRRDGNMGKVALKLDMCKAYDRVEWGFLKGMILKLGFDLKWRELVMKCLYSTTYSFLVNGDTRVVPIRGFRQGCHLSPYLFCSVQKGDVANANFVFN</sequence>
<dbReference type="InterPro" id="IPR000477">
    <property type="entry name" value="RT_dom"/>
</dbReference>
<evidence type="ECO:0000313" key="3">
    <source>
        <dbReference type="Proteomes" id="UP001280121"/>
    </source>
</evidence>
<dbReference type="EMBL" id="JANJYI010000008">
    <property type="protein sequence ID" value="KAK2638004.1"/>
    <property type="molecule type" value="Genomic_DNA"/>
</dbReference>
<dbReference type="InterPro" id="IPR052343">
    <property type="entry name" value="Retrotransposon-Effector_Assoc"/>
</dbReference>